<evidence type="ECO:0000313" key="6">
    <source>
        <dbReference type="EMBL" id="KAF2107093.1"/>
    </source>
</evidence>
<accession>A0A6A5YJD7</accession>
<dbReference type="AlphaFoldDB" id="A0A6A5YJD7"/>
<protein>
    <recommendedName>
        <fullName evidence="8">Cora-like Mg2+ transporter protein-domain-containing protein</fullName>
    </recommendedName>
</protein>
<dbReference type="OrthoDB" id="341259at2759"/>
<keyword evidence="3 5" id="KW-1133">Transmembrane helix</keyword>
<feature type="transmembrane region" description="Helical" evidence="5">
    <location>
        <begin position="440"/>
        <end position="461"/>
    </location>
</feature>
<evidence type="ECO:0008006" key="8">
    <source>
        <dbReference type="Google" id="ProtNLM"/>
    </source>
</evidence>
<gene>
    <name evidence="6" type="ORF">BDV96DRAFT_558370</name>
</gene>
<dbReference type="SUPFAM" id="SSF144083">
    <property type="entry name" value="Magnesium transport protein CorA, transmembrane region"/>
    <property type="match status" value="1"/>
</dbReference>
<dbReference type="GO" id="GO:0000287">
    <property type="term" value="F:magnesium ion binding"/>
    <property type="evidence" value="ECO:0007669"/>
    <property type="project" value="TreeGrafter"/>
</dbReference>
<evidence type="ECO:0000256" key="5">
    <source>
        <dbReference type="SAM" id="Phobius"/>
    </source>
</evidence>
<comment type="subcellular location">
    <subcellularLocation>
        <location evidence="1">Cell membrane</location>
        <topology evidence="1">Multi-pass membrane protein</topology>
    </subcellularLocation>
</comment>
<evidence type="ECO:0000313" key="7">
    <source>
        <dbReference type="Proteomes" id="UP000799770"/>
    </source>
</evidence>
<keyword evidence="2 5" id="KW-0812">Transmembrane</keyword>
<dbReference type="PANTHER" id="PTHR46494:SF1">
    <property type="entry name" value="CORA FAMILY METAL ION TRANSPORTER (EUROFUNG)"/>
    <property type="match status" value="1"/>
</dbReference>
<evidence type="ECO:0000256" key="2">
    <source>
        <dbReference type="ARBA" id="ARBA00022692"/>
    </source>
</evidence>
<keyword evidence="4 5" id="KW-0472">Membrane</keyword>
<dbReference type="GO" id="GO:0005886">
    <property type="term" value="C:plasma membrane"/>
    <property type="evidence" value="ECO:0007669"/>
    <property type="project" value="UniProtKB-SubCell"/>
</dbReference>
<reference evidence="6" key="1">
    <citation type="journal article" date="2020" name="Stud. Mycol.">
        <title>101 Dothideomycetes genomes: a test case for predicting lifestyles and emergence of pathogens.</title>
        <authorList>
            <person name="Haridas S."/>
            <person name="Albert R."/>
            <person name="Binder M."/>
            <person name="Bloem J."/>
            <person name="Labutti K."/>
            <person name="Salamov A."/>
            <person name="Andreopoulos B."/>
            <person name="Baker S."/>
            <person name="Barry K."/>
            <person name="Bills G."/>
            <person name="Bluhm B."/>
            <person name="Cannon C."/>
            <person name="Castanera R."/>
            <person name="Culley D."/>
            <person name="Daum C."/>
            <person name="Ezra D."/>
            <person name="Gonzalez J."/>
            <person name="Henrissat B."/>
            <person name="Kuo A."/>
            <person name="Liang C."/>
            <person name="Lipzen A."/>
            <person name="Lutzoni F."/>
            <person name="Magnuson J."/>
            <person name="Mondo S."/>
            <person name="Nolan M."/>
            <person name="Ohm R."/>
            <person name="Pangilinan J."/>
            <person name="Park H.-J."/>
            <person name="Ramirez L."/>
            <person name="Alfaro M."/>
            <person name="Sun H."/>
            <person name="Tritt A."/>
            <person name="Yoshinaga Y."/>
            <person name="Zwiers L.-H."/>
            <person name="Turgeon B."/>
            <person name="Goodwin S."/>
            <person name="Spatafora J."/>
            <person name="Crous P."/>
            <person name="Grigoriev I."/>
        </authorList>
    </citation>
    <scope>NUCLEOTIDE SEQUENCE</scope>
    <source>
        <strain evidence="6">CBS 627.86</strain>
    </source>
</reference>
<dbReference type="Gene3D" id="1.20.58.340">
    <property type="entry name" value="Magnesium transport protein CorA, transmembrane region"/>
    <property type="match status" value="1"/>
</dbReference>
<evidence type="ECO:0000256" key="4">
    <source>
        <dbReference type="ARBA" id="ARBA00023136"/>
    </source>
</evidence>
<evidence type="ECO:0000256" key="3">
    <source>
        <dbReference type="ARBA" id="ARBA00022989"/>
    </source>
</evidence>
<proteinExistence type="predicted"/>
<dbReference type="PANTHER" id="PTHR46494">
    <property type="entry name" value="CORA FAMILY METAL ION TRANSPORTER (EUROFUNG)"/>
    <property type="match status" value="1"/>
</dbReference>
<organism evidence="6 7">
    <name type="scientific">Lophiotrema nucula</name>
    <dbReference type="NCBI Taxonomy" id="690887"/>
    <lineage>
        <taxon>Eukaryota</taxon>
        <taxon>Fungi</taxon>
        <taxon>Dikarya</taxon>
        <taxon>Ascomycota</taxon>
        <taxon>Pezizomycotina</taxon>
        <taxon>Dothideomycetes</taxon>
        <taxon>Pleosporomycetidae</taxon>
        <taxon>Pleosporales</taxon>
        <taxon>Lophiotremataceae</taxon>
        <taxon>Lophiotrema</taxon>
    </lineage>
</organism>
<dbReference type="EMBL" id="ML977357">
    <property type="protein sequence ID" value="KAF2107093.1"/>
    <property type="molecule type" value="Genomic_DNA"/>
</dbReference>
<feature type="transmembrane region" description="Helical" evidence="5">
    <location>
        <begin position="403"/>
        <end position="420"/>
    </location>
</feature>
<dbReference type="GO" id="GO:0015095">
    <property type="term" value="F:magnesium ion transmembrane transporter activity"/>
    <property type="evidence" value="ECO:0007669"/>
    <property type="project" value="TreeGrafter"/>
</dbReference>
<dbReference type="InterPro" id="IPR045863">
    <property type="entry name" value="CorA_TM1_TM2"/>
</dbReference>
<sequence length="483" mass="55210">MHQCKHQTTLNSVREWTAASDHCSVVQQFLWRTLKFSYSLNLPSHADLLAMTQYYYPRRCDMKVYVCDFGPGRFQKMEVPLGESSMEDRFLKGNRDIADSLSSNASWPHTEIEALTLRDRDRMQDMLDVQKILRRGHPDLAEINNHLNRNALQDLSADLSHDVQWRAKHLGKSLSYWELVRSDFARFLLTMTAPGGVDYIDMNINEHLRLSSEAQAEDEQCSILGLLFEIFSETGSATWYQRSVDWFLVYILTEIAIKPNNYRMGCNAPSMMRTYQGIVQDLKAKRYDEFKRRASVALVREYLACIDEITTLIGILKINKALLQRLEDRLGDVLKGERTITPDNEHGESSMSRVQWASGIVDDNTLIAKELLADLHISLNALFQLRSIEQNELAIVADSQNQAVLVFTGVTIIFLPLSFFTSYFGMNLKGVVDTPKSELYFWKVCGTLGFVLFLLVALYAFRQRLKVRVESMMKGGIGGSLPL</sequence>
<name>A0A6A5YJD7_9PLEO</name>
<dbReference type="Pfam" id="PF01544">
    <property type="entry name" value="CorA"/>
    <property type="match status" value="1"/>
</dbReference>
<dbReference type="Proteomes" id="UP000799770">
    <property type="component" value="Unassembled WGS sequence"/>
</dbReference>
<keyword evidence="7" id="KW-1185">Reference proteome</keyword>
<dbReference type="GO" id="GO:0050897">
    <property type="term" value="F:cobalt ion binding"/>
    <property type="evidence" value="ECO:0007669"/>
    <property type="project" value="TreeGrafter"/>
</dbReference>
<dbReference type="InterPro" id="IPR002523">
    <property type="entry name" value="MgTranspt_CorA/ZnTranspt_ZntB"/>
</dbReference>
<evidence type="ECO:0000256" key="1">
    <source>
        <dbReference type="ARBA" id="ARBA00004651"/>
    </source>
</evidence>
<dbReference type="GO" id="GO:0015087">
    <property type="term" value="F:cobalt ion transmembrane transporter activity"/>
    <property type="evidence" value="ECO:0007669"/>
    <property type="project" value="TreeGrafter"/>
</dbReference>